<evidence type="ECO:0000259" key="1">
    <source>
        <dbReference type="Pfam" id="PF00535"/>
    </source>
</evidence>
<feature type="domain" description="Glycosyltransferase 2-like" evidence="1">
    <location>
        <begin position="9"/>
        <end position="172"/>
    </location>
</feature>
<dbReference type="CDD" id="cd00761">
    <property type="entry name" value="Glyco_tranf_GTA_type"/>
    <property type="match status" value="1"/>
</dbReference>
<evidence type="ECO:0000313" key="2">
    <source>
        <dbReference type="EMBL" id="NMN96669.1"/>
    </source>
</evidence>
<dbReference type="InterPro" id="IPR029044">
    <property type="entry name" value="Nucleotide-diphossugar_trans"/>
</dbReference>
<reference evidence="2 3" key="1">
    <citation type="submission" date="2019-05" db="EMBL/GenBank/DDBJ databases">
        <authorList>
            <person name="Lee S.D."/>
        </authorList>
    </citation>
    <scope>NUCLEOTIDE SEQUENCE [LARGE SCALE GENOMIC DNA]</scope>
    <source>
        <strain evidence="2 3">YC2-7</strain>
    </source>
</reference>
<dbReference type="EMBL" id="VCQU01000005">
    <property type="protein sequence ID" value="NMN96669.1"/>
    <property type="molecule type" value="Genomic_DNA"/>
</dbReference>
<dbReference type="GO" id="GO:0016740">
    <property type="term" value="F:transferase activity"/>
    <property type="evidence" value="ECO:0007669"/>
    <property type="project" value="UniProtKB-KW"/>
</dbReference>
<sequence length="335" mass="37973">MSDRRPTFSFLMTAYRTEAYLPATIESVLAQTDPDWQLVVVDNGNSDDIAEIVTSYRDDRIVLVRQENKGYAGGVHAASENATGHFVCVLDSDDQLLPTFCERVGRVLREDSKVDVVGIDAHRFYDDGPNLPMGYLRSIGVRSRPDPRRRLTKMDALAGFIPYYTAAIRREAWDAVGGYDHPPEVDESVVIWLRLVQKFDVRILPDRLARYRLRMDSLSRDASKVESFDDRVESAFESEPVETTKEREAVEATLRTARYLRSIRQARSALLLGETEMAREAATRAFALKRTVRAASILAMVRVSPGLLRRVHPIKQRVTAAFTHVVQRVMRTKGE</sequence>
<protein>
    <submittedName>
        <fullName evidence="2">Glycosyltransferase family 2 protein</fullName>
    </submittedName>
</protein>
<gene>
    <name evidence="2" type="ORF">FGL95_16650</name>
</gene>
<proteinExistence type="predicted"/>
<reference evidence="2 3" key="2">
    <citation type="submission" date="2020-06" db="EMBL/GenBank/DDBJ databases">
        <title>Antribacter stalactiti gen. nov., sp. nov., a new member of the family Nacardiaceae isolated from a cave.</title>
        <authorList>
            <person name="Kim I.S."/>
        </authorList>
    </citation>
    <scope>NUCLEOTIDE SEQUENCE [LARGE SCALE GENOMIC DNA]</scope>
    <source>
        <strain evidence="2 3">YC2-7</strain>
    </source>
</reference>
<dbReference type="Gene3D" id="3.90.550.10">
    <property type="entry name" value="Spore Coat Polysaccharide Biosynthesis Protein SpsA, Chain A"/>
    <property type="match status" value="1"/>
</dbReference>
<keyword evidence="3" id="KW-1185">Reference proteome</keyword>
<name>A0A848KEE0_9NOCA</name>
<organism evidence="2 3">
    <name type="scientific">Antrihabitans stalactiti</name>
    <dbReference type="NCBI Taxonomy" id="2584121"/>
    <lineage>
        <taxon>Bacteria</taxon>
        <taxon>Bacillati</taxon>
        <taxon>Actinomycetota</taxon>
        <taxon>Actinomycetes</taxon>
        <taxon>Mycobacteriales</taxon>
        <taxon>Nocardiaceae</taxon>
        <taxon>Antrihabitans</taxon>
    </lineage>
</organism>
<dbReference type="Proteomes" id="UP000535543">
    <property type="component" value="Unassembled WGS sequence"/>
</dbReference>
<comment type="caution">
    <text evidence="2">The sequence shown here is derived from an EMBL/GenBank/DDBJ whole genome shotgun (WGS) entry which is preliminary data.</text>
</comment>
<dbReference type="InterPro" id="IPR001173">
    <property type="entry name" value="Glyco_trans_2-like"/>
</dbReference>
<dbReference type="SUPFAM" id="SSF53448">
    <property type="entry name" value="Nucleotide-diphospho-sugar transferases"/>
    <property type="match status" value="1"/>
</dbReference>
<evidence type="ECO:0000313" key="3">
    <source>
        <dbReference type="Proteomes" id="UP000535543"/>
    </source>
</evidence>
<dbReference type="PANTHER" id="PTHR43685:SF2">
    <property type="entry name" value="GLYCOSYLTRANSFERASE 2-LIKE DOMAIN-CONTAINING PROTEIN"/>
    <property type="match status" value="1"/>
</dbReference>
<accession>A0A848KEE0</accession>
<dbReference type="RefSeq" id="WP_169588800.1">
    <property type="nucleotide sequence ID" value="NZ_VCQU01000005.1"/>
</dbReference>
<dbReference type="PANTHER" id="PTHR43685">
    <property type="entry name" value="GLYCOSYLTRANSFERASE"/>
    <property type="match status" value="1"/>
</dbReference>
<dbReference type="Pfam" id="PF00535">
    <property type="entry name" value="Glycos_transf_2"/>
    <property type="match status" value="1"/>
</dbReference>
<dbReference type="AlphaFoldDB" id="A0A848KEE0"/>
<keyword evidence="2" id="KW-0808">Transferase</keyword>
<dbReference type="InterPro" id="IPR050834">
    <property type="entry name" value="Glycosyltransf_2"/>
</dbReference>